<dbReference type="Proteomes" id="UP001194469">
    <property type="component" value="Unassembled WGS sequence"/>
</dbReference>
<dbReference type="Pfam" id="PF02082">
    <property type="entry name" value="Rrf2"/>
    <property type="match status" value="1"/>
</dbReference>
<dbReference type="InterPro" id="IPR000944">
    <property type="entry name" value="Tscrpt_reg_Rrf2"/>
</dbReference>
<dbReference type="InterPro" id="IPR011991">
    <property type="entry name" value="ArsR-like_HTH"/>
</dbReference>
<dbReference type="RefSeq" id="WP_196608309.1">
    <property type="nucleotide sequence ID" value="NZ_VRYY01000075.1"/>
</dbReference>
<dbReference type="SUPFAM" id="SSF46785">
    <property type="entry name" value="Winged helix' DNA-binding domain"/>
    <property type="match status" value="1"/>
</dbReference>
<dbReference type="InterPro" id="IPR036390">
    <property type="entry name" value="WH_DNA-bd_sf"/>
</dbReference>
<dbReference type="CDD" id="cd00090">
    <property type="entry name" value="HTH_ARSR"/>
    <property type="match status" value="1"/>
</dbReference>
<accession>A0ABS0J123</accession>
<feature type="region of interest" description="Disordered" evidence="1">
    <location>
        <begin position="147"/>
        <end position="171"/>
    </location>
</feature>
<reference evidence="2 3" key="1">
    <citation type="submission" date="2019-08" db="EMBL/GenBank/DDBJ databases">
        <authorList>
            <person name="Luo N."/>
        </authorList>
    </citation>
    <scope>NUCLEOTIDE SEQUENCE [LARGE SCALE GENOMIC DNA]</scope>
    <source>
        <strain evidence="2 3">NCIMB 9442</strain>
    </source>
</reference>
<dbReference type="PANTHER" id="PTHR33221">
    <property type="entry name" value="WINGED HELIX-TURN-HELIX TRANSCRIPTIONAL REGULATOR, RRF2 FAMILY"/>
    <property type="match status" value="1"/>
</dbReference>
<name>A0ABS0J123_9BACT</name>
<keyword evidence="3" id="KW-1185">Reference proteome</keyword>
<evidence type="ECO:0000256" key="1">
    <source>
        <dbReference type="SAM" id="MobiDB-lite"/>
    </source>
</evidence>
<protein>
    <submittedName>
        <fullName evidence="2">Rrf2 family transcriptional regulator</fullName>
    </submittedName>
</protein>
<dbReference type="PROSITE" id="PS51197">
    <property type="entry name" value="HTH_RRF2_2"/>
    <property type="match status" value="1"/>
</dbReference>
<evidence type="ECO:0000313" key="2">
    <source>
        <dbReference type="EMBL" id="MBG3876104.1"/>
    </source>
</evidence>
<dbReference type="NCBIfam" id="TIGR00738">
    <property type="entry name" value="rrf2_super"/>
    <property type="match status" value="1"/>
</dbReference>
<dbReference type="InterPro" id="IPR036388">
    <property type="entry name" value="WH-like_DNA-bd_sf"/>
</dbReference>
<dbReference type="EMBL" id="VRYY01000075">
    <property type="protein sequence ID" value="MBG3876104.1"/>
    <property type="molecule type" value="Genomic_DNA"/>
</dbReference>
<organism evidence="2 3">
    <name type="scientific">Nitratidesulfovibrio oxamicus</name>
    <dbReference type="NCBI Taxonomy" id="32016"/>
    <lineage>
        <taxon>Bacteria</taxon>
        <taxon>Pseudomonadati</taxon>
        <taxon>Thermodesulfobacteriota</taxon>
        <taxon>Desulfovibrionia</taxon>
        <taxon>Desulfovibrionales</taxon>
        <taxon>Desulfovibrionaceae</taxon>
        <taxon>Nitratidesulfovibrio</taxon>
    </lineage>
</organism>
<sequence>MRISSTVHYASRLLVNLALHCPQDGPLSASELAEHTGISVKFIEKIIRQLRTAGMVRSVRGAAGGHVLTMNPDDVTLGDVLRVVEGGVQPPNCCVGADCDDTPCRCKAAWTSAAKALEETLDQFTLTDIMHGAERPDDCAHMANEADADARPAPKAKLNGNKPLNTPRYGRTPRALRGCNTRICSHQSQ</sequence>
<dbReference type="PANTHER" id="PTHR33221:SF15">
    <property type="entry name" value="HTH-TYPE TRANSCRIPTIONAL REGULATOR YWGB-RELATED"/>
    <property type="match status" value="1"/>
</dbReference>
<dbReference type="Gene3D" id="1.10.10.10">
    <property type="entry name" value="Winged helix-like DNA-binding domain superfamily/Winged helix DNA-binding domain"/>
    <property type="match status" value="1"/>
</dbReference>
<proteinExistence type="predicted"/>
<comment type="caution">
    <text evidence="2">The sequence shown here is derived from an EMBL/GenBank/DDBJ whole genome shotgun (WGS) entry which is preliminary data.</text>
</comment>
<evidence type="ECO:0000313" key="3">
    <source>
        <dbReference type="Proteomes" id="UP001194469"/>
    </source>
</evidence>
<gene>
    <name evidence="2" type="ORF">FVW20_03445</name>
</gene>